<evidence type="ECO:0000313" key="1">
    <source>
        <dbReference type="EMBL" id="KAH9734852.1"/>
    </source>
</evidence>
<name>A0ACB8JRP2_CITSI</name>
<evidence type="ECO:0000313" key="2">
    <source>
        <dbReference type="Proteomes" id="UP000829398"/>
    </source>
</evidence>
<comment type="caution">
    <text evidence="1">The sequence shown here is derived from an EMBL/GenBank/DDBJ whole genome shotgun (WGS) entry which is preliminary data.</text>
</comment>
<dbReference type="EMBL" id="CM039175">
    <property type="protein sequence ID" value="KAH9734852.1"/>
    <property type="molecule type" value="Genomic_DNA"/>
</dbReference>
<dbReference type="Proteomes" id="UP000829398">
    <property type="component" value="Chromosome 6"/>
</dbReference>
<organism evidence="1 2">
    <name type="scientific">Citrus sinensis</name>
    <name type="common">Sweet orange</name>
    <name type="synonym">Citrus aurantium var. sinensis</name>
    <dbReference type="NCBI Taxonomy" id="2711"/>
    <lineage>
        <taxon>Eukaryota</taxon>
        <taxon>Viridiplantae</taxon>
        <taxon>Streptophyta</taxon>
        <taxon>Embryophyta</taxon>
        <taxon>Tracheophyta</taxon>
        <taxon>Spermatophyta</taxon>
        <taxon>Magnoliopsida</taxon>
        <taxon>eudicotyledons</taxon>
        <taxon>Gunneridae</taxon>
        <taxon>Pentapetalae</taxon>
        <taxon>rosids</taxon>
        <taxon>malvids</taxon>
        <taxon>Sapindales</taxon>
        <taxon>Rutaceae</taxon>
        <taxon>Aurantioideae</taxon>
        <taxon>Citrus</taxon>
    </lineage>
</organism>
<proteinExistence type="predicted"/>
<sequence>MEPPPTRVDAAADDGSWIGLGEMSARECWGRDEGGLFWSQILIFPSSFAYWPPSPDYWPSSKFSSMSFYKGFRNLWGPQHQRDEQNALTIWLDSSSGRHDEVGIEFLGTTFGKPYTLQTNVYIRGSGDGEIIGREMKFHLWFDPTKYFHHYAILWSPKELIFLVDDVPIRRYPRKSAATFPLRPMWVYGSYGMPHLGLRKMESTKLIIDTSHLLQDIPISKHVVAQPMRQLGAARSPSLRFTPVG</sequence>
<gene>
    <name evidence="1" type="ORF">KPL71_017532</name>
</gene>
<reference evidence="2" key="1">
    <citation type="journal article" date="2023" name="Hortic. Res.">
        <title>A chromosome-level phased genome enabling allele-level studies in sweet orange: a case study on citrus Huanglongbing tolerance.</title>
        <authorList>
            <person name="Wu B."/>
            <person name="Yu Q."/>
            <person name="Deng Z."/>
            <person name="Duan Y."/>
            <person name="Luo F."/>
            <person name="Gmitter F. Jr."/>
        </authorList>
    </citation>
    <scope>NUCLEOTIDE SEQUENCE [LARGE SCALE GENOMIC DNA]</scope>
    <source>
        <strain evidence="2">cv. Valencia</strain>
    </source>
</reference>
<keyword evidence="2" id="KW-1185">Reference proteome</keyword>
<accession>A0ACB8JRP2</accession>
<protein>
    <submittedName>
        <fullName evidence="1">Xyloglucan endotransglucosylase/hydrolase protein 32</fullName>
    </submittedName>
</protein>